<sequence length="135" mass="15861">MKNIKRDFHRHGRASTRNSQRSHEGTYPRNLEGNDETPLLGQALDERTPLWQHENVWIRRPAMILKYPPRYNWVKLAIFATSHLAFLALFLVVGIPMCISLSKNDFPYVLLPVESVTIVAWVAFARYTHWLYDRL</sequence>
<evidence type="ECO:0000256" key="2">
    <source>
        <dbReference type="SAM" id="Phobius"/>
    </source>
</evidence>
<gene>
    <name evidence="3" type="ORF">BDW02DRAFT_573963</name>
</gene>
<dbReference type="Proteomes" id="UP000800040">
    <property type="component" value="Unassembled WGS sequence"/>
</dbReference>
<keyword evidence="4" id="KW-1185">Reference proteome</keyword>
<evidence type="ECO:0000313" key="3">
    <source>
        <dbReference type="EMBL" id="KAF1829436.1"/>
    </source>
</evidence>
<keyword evidence="2" id="KW-0812">Transmembrane</keyword>
<name>A0A6A5K073_9PLEO</name>
<evidence type="ECO:0000256" key="1">
    <source>
        <dbReference type="SAM" id="MobiDB-lite"/>
    </source>
</evidence>
<dbReference type="EMBL" id="ML975443">
    <property type="protein sequence ID" value="KAF1829436.1"/>
    <property type="molecule type" value="Genomic_DNA"/>
</dbReference>
<keyword evidence="2" id="KW-0472">Membrane</keyword>
<feature type="transmembrane region" description="Helical" evidence="2">
    <location>
        <begin position="108"/>
        <end position="127"/>
    </location>
</feature>
<evidence type="ECO:0000313" key="4">
    <source>
        <dbReference type="Proteomes" id="UP000800040"/>
    </source>
</evidence>
<proteinExistence type="predicted"/>
<keyword evidence="2" id="KW-1133">Transmembrane helix</keyword>
<accession>A0A6A5K073</accession>
<dbReference type="AlphaFoldDB" id="A0A6A5K073"/>
<reference evidence="3" key="1">
    <citation type="submission" date="2020-01" db="EMBL/GenBank/DDBJ databases">
        <authorList>
            <consortium name="DOE Joint Genome Institute"/>
            <person name="Haridas S."/>
            <person name="Albert R."/>
            <person name="Binder M."/>
            <person name="Bloem J."/>
            <person name="Labutti K."/>
            <person name="Salamov A."/>
            <person name="Andreopoulos B."/>
            <person name="Baker S.E."/>
            <person name="Barry K."/>
            <person name="Bills G."/>
            <person name="Bluhm B.H."/>
            <person name="Cannon C."/>
            <person name="Castanera R."/>
            <person name="Culley D.E."/>
            <person name="Daum C."/>
            <person name="Ezra D."/>
            <person name="Gonzalez J.B."/>
            <person name="Henrissat B."/>
            <person name="Kuo A."/>
            <person name="Liang C."/>
            <person name="Lipzen A."/>
            <person name="Lutzoni F."/>
            <person name="Magnuson J."/>
            <person name="Mondo S."/>
            <person name="Nolan M."/>
            <person name="Ohm R."/>
            <person name="Pangilinan J."/>
            <person name="Park H.-J."/>
            <person name="Ramirez L."/>
            <person name="Alfaro M."/>
            <person name="Sun H."/>
            <person name="Tritt A."/>
            <person name="Yoshinaga Y."/>
            <person name="Zwiers L.-H."/>
            <person name="Turgeon B.G."/>
            <person name="Goodwin S.B."/>
            <person name="Spatafora J.W."/>
            <person name="Crous P.W."/>
            <person name="Grigoriev I.V."/>
        </authorList>
    </citation>
    <scope>NUCLEOTIDE SEQUENCE</scope>
    <source>
        <strain evidence="3">P77</strain>
    </source>
</reference>
<feature type="region of interest" description="Disordered" evidence="1">
    <location>
        <begin position="1"/>
        <end position="38"/>
    </location>
</feature>
<feature type="transmembrane region" description="Helical" evidence="2">
    <location>
        <begin position="76"/>
        <end position="102"/>
    </location>
</feature>
<protein>
    <submittedName>
        <fullName evidence="3">Uncharacterized protein</fullName>
    </submittedName>
</protein>
<organism evidence="3 4">
    <name type="scientific">Decorospora gaudefroyi</name>
    <dbReference type="NCBI Taxonomy" id="184978"/>
    <lineage>
        <taxon>Eukaryota</taxon>
        <taxon>Fungi</taxon>
        <taxon>Dikarya</taxon>
        <taxon>Ascomycota</taxon>
        <taxon>Pezizomycotina</taxon>
        <taxon>Dothideomycetes</taxon>
        <taxon>Pleosporomycetidae</taxon>
        <taxon>Pleosporales</taxon>
        <taxon>Pleosporineae</taxon>
        <taxon>Pleosporaceae</taxon>
        <taxon>Decorospora</taxon>
    </lineage>
</organism>
<dbReference type="OrthoDB" id="3799044at2759"/>